<reference evidence="1 2" key="1">
    <citation type="submission" date="2024-10" db="EMBL/GenBank/DDBJ databases">
        <title>Updated reference genomes for cyclostephanoid diatoms.</title>
        <authorList>
            <person name="Roberts W.R."/>
            <person name="Alverson A.J."/>
        </authorList>
    </citation>
    <scope>NUCLEOTIDE SEQUENCE [LARGE SCALE GENOMIC DNA]</scope>
    <source>
        <strain evidence="1 2">AJA232-27</strain>
    </source>
</reference>
<evidence type="ECO:0000313" key="2">
    <source>
        <dbReference type="Proteomes" id="UP001530293"/>
    </source>
</evidence>
<dbReference type="EMBL" id="JALLBG020000254">
    <property type="protein sequence ID" value="KAL3757756.1"/>
    <property type="molecule type" value="Genomic_DNA"/>
</dbReference>
<dbReference type="AlphaFoldDB" id="A0ABD3M1A6"/>
<dbReference type="Proteomes" id="UP001530293">
    <property type="component" value="Unassembled WGS sequence"/>
</dbReference>
<keyword evidence="2" id="KW-1185">Reference proteome</keyword>
<accession>A0ABD3M1A6</accession>
<comment type="caution">
    <text evidence="1">The sequence shown here is derived from an EMBL/GenBank/DDBJ whole genome shotgun (WGS) entry which is preliminary data.</text>
</comment>
<proteinExistence type="predicted"/>
<sequence length="71" mass="7588">MMNPSSSSAAAAQQQQLQELTVAKSELTHGDTSGLVYVQSSVGAAFLVTPRQEALRQVEEKIVSLSNQGQR</sequence>
<organism evidence="1 2">
    <name type="scientific">Discostella pseudostelligera</name>
    <dbReference type="NCBI Taxonomy" id="259834"/>
    <lineage>
        <taxon>Eukaryota</taxon>
        <taxon>Sar</taxon>
        <taxon>Stramenopiles</taxon>
        <taxon>Ochrophyta</taxon>
        <taxon>Bacillariophyta</taxon>
        <taxon>Coscinodiscophyceae</taxon>
        <taxon>Thalassiosirophycidae</taxon>
        <taxon>Stephanodiscales</taxon>
        <taxon>Stephanodiscaceae</taxon>
        <taxon>Discostella</taxon>
    </lineage>
</organism>
<protein>
    <submittedName>
        <fullName evidence="1">Uncharacterized protein</fullName>
    </submittedName>
</protein>
<name>A0ABD3M1A6_9STRA</name>
<gene>
    <name evidence="1" type="ORF">ACHAWU_000397</name>
</gene>
<evidence type="ECO:0000313" key="1">
    <source>
        <dbReference type="EMBL" id="KAL3757756.1"/>
    </source>
</evidence>